<evidence type="ECO:0000259" key="8">
    <source>
        <dbReference type="Pfam" id="PF14322"/>
    </source>
</evidence>
<evidence type="ECO:0000259" key="7">
    <source>
        <dbReference type="Pfam" id="PF07980"/>
    </source>
</evidence>
<accession>A0A1N6DE32</accession>
<keyword evidence="4" id="KW-0472">Membrane</keyword>
<dbReference type="InterPro" id="IPR011990">
    <property type="entry name" value="TPR-like_helical_dom_sf"/>
</dbReference>
<keyword evidence="5" id="KW-0998">Cell outer membrane</keyword>
<feature type="chain" id="PRO_5012997859" evidence="6">
    <location>
        <begin position="23"/>
        <end position="500"/>
    </location>
</feature>
<dbReference type="InterPro" id="IPR012944">
    <property type="entry name" value="SusD_RagB_dom"/>
</dbReference>
<evidence type="ECO:0000256" key="5">
    <source>
        <dbReference type="ARBA" id="ARBA00023237"/>
    </source>
</evidence>
<dbReference type="SUPFAM" id="SSF48452">
    <property type="entry name" value="TPR-like"/>
    <property type="match status" value="1"/>
</dbReference>
<comment type="similarity">
    <text evidence="2">Belongs to the SusD family.</text>
</comment>
<dbReference type="EMBL" id="FSRA01000001">
    <property type="protein sequence ID" value="SIN69080.1"/>
    <property type="molecule type" value="Genomic_DNA"/>
</dbReference>
<organism evidence="9 10">
    <name type="scientific">Chitinophaga niabensis</name>
    <dbReference type="NCBI Taxonomy" id="536979"/>
    <lineage>
        <taxon>Bacteria</taxon>
        <taxon>Pseudomonadati</taxon>
        <taxon>Bacteroidota</taxon>
        <taxon>Chitinophagia</taxon>
        <taxon>Chitinophagales</taxon>
        <taxon>Chitinophagaceae</taxon>
        <taxon>Chitinophaga</taxon>
    </lineage>
</organism>
<dbReference type="STRING" id="536979.SAMN04488055_0659"/>
<sequence length="500" mass="56166">MKGMIHKIMLVALIALSMSSCSKFLEENPAGFVSPEGFYKSENQCIAALNGCYINLTDVFNSDLIIALEATTDLAFLNSSQLDAKFEISPANPGMGDNVWTACYSGIMYCNAAINGIQHATIAEEKKPAFIAEAVTLRALYYYVLTSTFKDVPFYRDDINSLNVLEKIAKTGRMNADDTRDSLIKELQEYVPHMPQMRTSAVPQNRVSAPMAYMLIGKLALWNKEYAVCAAAMQEIRKIYGQLTQYPLTDTYFRNKNTPESIFEVQYIWSAAGIKKTSQVACFFTPAKTAGTNVYDGVTIPELGAEGNPYNSVTPTEYFMDLYDLTDPRREIVLAYTYNGAYFKRPMLNNGTGKAWMGPKFWCPGMNNVADGNNQKVFRYADALLMLAEAANETDDPALALQCINEVKARANAAFALPAYPGKSEFMMELKKERGRELMGEYGRKWDLVRWGEFFQRVSETSALEYDIIKNNLRPYHEYYPIPDKEVVRSGGILTNPAYK</sequence>
<evidence type="ECO:0000256" key="4">
    <source>
        <dbReference type="ARBA" id="ARBA00023136"/>
    </source>
</evidence>
<feature type="domain" description="RagB/SusD" evidence="7">
    <location>
        <begin position="373"/>
        <end position="499"/>
    </location>
</feature>
<proteinExistence type="inferred from homology"/>
<dbReference type="RefSeq" id="WP_084185346.1">
    <property type="nucleotide sequence ID" value="NZ_FSRA01000001.1"/>
</dbReference>
<evidence type="ECO:0000256" key="1">
    <source>
        <dbReference type="ARBA" id="ARBA00004442"/>
    </source>
</evidence>
<dbReference type="PROSITE" id="PS51257">
    <property type="entry name" value="PROKAR_LIPOPROTEIN"/>
    <property type="match status" value="1"/>
</dbReference>
<evidence type="ECO:0000256" key="2">
    <source>
        <dbReference type="ARBA" id="ARBA00006275"/>
    </source>
</evidence>
<feature type="signal peptide" evidence="6">
    <location>
        <begin position="1"/>
        <end position="22"/>
    </location>
</feature>
<keyword evidence="10" id="KW-1185">Reference proteome</keyword>
<dbReference type="Pfam" id="PF14322">
    <property type="entry name" value="SusD-like_3"/>
    <property type="match status" value="1"/>
</dbReference>
<dbReference type="OrthoDB" id="5694214at2"/>
<protein>
    <submittedName>
        <fullName evidence="9">Starch-binding associating with outer membrane</fullName>
    </submittedName>
</protein>
<dbReference type="InterPro" id="IPR033985">
    <property type="entry name" value="SusD-like_N"/>
</dbReference>
<dbReference type="GO" id="GO:0009279">
    <property type="term" value="C:cell outer membrane"/>
    <property type="evidence" value="ECO:0007669"/>
    <property type="project" value="UniProtKB-SubCell"/>
</dbReference>
<evidence type="ECO:0000256" key="6">
    <source>
        <dbReference type="SAM" id="SignalP"/>
    </source>
</evidence>
<comment type="subcellular location">
    <subcellularLocation>
        <location evidence="1">Cell outer membrane</location>
    </subcellularLocation>
</comment>
<evidence type="ECO:0000256" key="3">
    <source>
        <dbReference type="ARBA" id="ARBA00022729"/>
    </source>
</evidence>
<dbReference type="Pfam" id="PF07980">
    <property type="entry name" value="SusD_RagB"/>
    <property type="match status" value="1"/>
</dbReference>
<dbReference type="Proteomes" id="UP000185003">
    <property type="component" value="Unassembled WGS sequence"/>
</dbReference>
<evidence type="ECO:0000313" key="9">
    <source>
        <dbReference type="EMBL" id="SIN69080.1"/>
    </source>
</evidence>
<keyword evidence="3 6" id="KW-0732">Signal</keyword>
<dbReference type="AlphaFoldDB" id="A0A1N6DE32"/>
<name>A0A1N6DE32_9BACT</name>
<dbReference type="Gene3D" id="1.25.40.390">
    <property type="match status" value="1"/>
</dbReference>
<feature type="domain" description="SusD-like N-terminal" evidence="8">
    <location>
        <begin position="94"/>
        <end position="219"/>
    </location>
</feature>
<evidence type="ECO:0000313" key="10">
    <source>
        <dbReference type="Proteomes" id="UP000185003"/>
    </source>
</evidence>
<reference evidence="9 10" key="1">
    <citation type="submission" date="2016-11" db="EMBL/GenBank/DDBJ databases">
        <authorList>
            <person name="Jaros S."/>
            <person name="Januszkiewicz K."/>
            <person name="Wedrychowicz H."/>
        </authorList>
    </citation>
    <scope>NUCLEOTIDE SEQUENCE [LARGE SCALE GENOMIC DNA]</scope>
    <source>
        <strain evidence="9 10">DSM 24787</strain>
    </source>
</reference>
<gene>
    <name evidence="9" type="ORF">SAMN04488055_0659</name>
</gene>